<dbReference type="Pfam" id="PF01103">
    <property type="entry name" value="Omp85"/>
    <property type="match status" value="1"/>
</dbReference>
<dbReference type="Proteomes" id="UP000007590">
    <property type="component" value="Chromosome"/>
</dbReference>
<name>H8KRD6_SOLCM</name>
<dbReference type="InterPro" id="IPR039910">
    <property type="entry name" value="D15-like"/>
</dbReference>
<dbReference type="EMBL" id="CP003349">
    <property type="protein sequence ID" value="AFD07403.1"/>
    <property type="molecule type" value="Genomic_DNA"/>
</dbReference>
<gene>
    <name evidence="7" type="ordered locus">Solca_2362</name>
</gene>
<evidence type="ECO:0000256" key="4">
    <source>
        <dbReference type="ARBA" id="ARBA00023136"/>
    </source>
</evidence>
<dbReference type="PANTHER" id="PTHR12815">
    <property type="entry name" value="SORTING AND ASSEMBLY MACHINERY SAMM50 PROTEIN FAMILY MEMBER"/>
    <property type="match status" value="1"/>
</dbReference>
<accession>H8KRD6</accession>
<evidence type="ECO:0000259" key="6">
    <source>
        <dbReference type="Pfam" id="PF01103"/>
    </source>
</evidence>
<evidence type="ECO:0000313" key="7">
    <source>
        <dbReference type="EMBL" id="AFD07403.1"/>
    </source>
</evidence>
<dbReference type="Gene3D" id="2.40.160.50">
    <property type="entry name" value="membrane protein fhac: a member of the omp85/tpsb transporter family"/>
    <property type="match status" value="1"/>
</dbReference>
<sequence length="764" mass="87719">MLGSCKPSRYLKPTESLIDKVEVKGVDKKLEEDAKSFIPKANAKFLGQKFGLGMYNTFNTKKGAYKAKPKKIGEAPAIFDSTKAYSAMQKMSRFLLNKGYFNNKVHLRIDSIGKKKIKLTYEAFQGPVYTIRNYSFNILDTALLHLYTKNYKKPIDSGKNYDYYLLEREVSVANNLFKMNGYKDFEKSYIRYKADTLINDSVRKSGGKASHQVDIITIINNPKGKDHHQAFTMNDTYVTITPGVKRREIEPDTIRKNDIYFLDKEGRFKPHRFSDLIFFKKGALFNNDDYLKTYTRLGDLNLFKFINFDFRNVEGDSSKLNTYIELIPSKRRSAAVNGEFTLSGSYLGTNAGVTYMNKNFFGGGEIFEFKLKGGLEFQPTNFNGLEQPRIREKTVETSVSILFPRLLSPFNFNLSRYSLPKTRITLGYNYEGRQQFSTGNIFTSLSYEWKENIKKSHYLTPVTISLVNSHIDSALAEQYILSGNLSALSRYEPYFALGSQYTYLLNDYKIRFGGSFVYFKGNIDVAGNLLYLTYKLAGAKINTDGYYTTFNRPFYQYAKPDLEIRYYKLLNRNQFIARFNIGAGFAYGNSSAMPYSKLYGTGGANSLRAWRARQVGPGAFPRNDLKPTGADSVRLNLEQLGEMKIEANLEYRFNITNNFFGFKLNGATFLDAGNVWNISDFEGIYPKGQFEFNNFYKELAIGTGLGVRLDLSFLILRLDAGLKLHDPQFESDRWVIKHLWDKDFKNQYPSFRFMNYSIGIGYPF</sequence>
<evidence type="ECO:0000256" key="2">
    <source>
        <dbReference type="ARBA" id="ARBA00022692"/>
    </source>
</evidence>
<evidence type="ECO:0000256" key="1">
    <source>
        <dbReference type="ARBA" id="ARBA00004370"/>
    </source>
</evidence>
<keyword evidence="8" id="KW-1185">Reference proteome</keyword>
<dbReference type="KEGG" id="scn:Solca_2362"/>
<dbReference type="AlphaFoldDB" id="H8KRD6"/>
<dbReference type="STRING" id="929556.Solca_2362"/>
<dbReference type="PANTHER" id="PTHR12815:SF47">
    <property type="entry name" value="TRANSLOCATION AND ASSEMBLY MODULE SUBUNIT TAMA"/>
    <property type="match status" value="1"/>
</dbReference>
<dbReference type="GO" id="GO:0019867">
    <property type="term" value="C:outer membrane"/>
    <property type="evidence" value="ECO:0007669"/>
    <property type="project" value="InterPro"/>
</dbReference>
<keyword evidence="3" id="KW-0732">Signal</keyword>
<keyword evidence="2" id="KW-0812">Transmembrane</keyword>
<protein>
    <submittedName>
        <fullName evidence="7">Outer membrane protein/protective antigen OMA87</fullName>
    </submittedName>
</protein>
<proteinExistence type="predicted"/>
<dbReference type="HOGENOM" id="CLU_010929_0_0_10"/>
<evidence type="ECO:0000256" key="3">
    <source>
        <dbReference type="ARBA" id="ARBA00022729"/>
    </source>
</evidence>
<evidence type="ECO:0000313" key="8">
    <source>
        <dbReference type="Proteomes" id="UP000007590"/>
    </source>
</evidence>
<dbReference type="eggNOG" id="COG4775">
    <property type="taxonomic scope" value="Bacteria"/>
</dbReference>
<reference evidence="7" key="1">
    <citation type="submission" date="2012-02" db="EMBL/GenBank/DDBJ databases">
        <title>The complete genome of Solitalea canadensis DSM 3403.</title>
        <authorList>
            <consortium name="US DOE Joint Genome Institute (JGI-PGF)"/>
            <person name="Lucas S."/>
            <person name="Copeland A."/>
            <person name="Lapidus A."/>
            <person name="Glavina del Rio T."/>
            <person name="Dalin E."/>
            <person name="Tice H."/>
            <person name="Bruce D."/>
            <person name="Goodwin L."/>
            <person name="Pitluck S."/>
            <person name="Peters L."/>
            <person name="Ovchinnikova G."/>
            <person name="Lu M."/>
            <person name="Kyrpides N."/>
            <person name="Mavromatis K."/>
            <person name="Ivanova N."/>
            <person name="Brettin T."/>
            <person name="Detter J.C."/>
            <person name="Han C."/>
            <person name="Larimer F."/>
            <person name="Land M."/>
            <person name="Hauser L."/>
            <person name="Markowitz V."/>
            <person name="Cheng J.-F."/>
            <person name="Hugenholtz P."/>
            <person name="Woyke T."/>
            <person name="Wu D."/>
            <person name="Spring S."/>
            <person name="Schroeder M."/>
            <person name="Kopitz M."/>
            <person name="Brambilla E."/>
            <person name="Klenk H.-P."/>
            <person name="Eisen J.A."/>
        </authorList>
    </citation>
    <scope>NUCLEOTIDE SEQUENCE</scope>
    <source>
        <strain evidence="7">DSM 3403</strain>
    </source>
</reference>
<keyword evidence="4" id="KW-0472">Membrane</keyword>
<organism evidence="7 8">
    <name type="scientific">Solitalea canadensis (strain ATCC 29591 / DSM 3403 / JCM 21819 / LMG 8368 / NBRC 15130 / NCIMB 12057 / USAM 9D)</name>
    <name type="common">Flexibacter canadensis</name>
    <dbReference type="NCBI Taxonomy" id="929556"/>
    <lineage>
        <taxon>Bacteria</taxon>
        <taxon>Pseudomonadati</taxon>
        <taxon>Bacteroidota</taxon>
        <taxon>Sphingobacteriia</taxon>
        <taxon>Sphingobacteriales</taxon>
        <taxon>Sphingobacteriaceae</taxon>
        <taxon>Solitalea</taxon>
    </lineage>
</organism>
<evidence type="ECO:0000256" key="5">
    <source>
        <dbReference type="ARBA" id="ARBA00023237"/>
    </source>
</evidence>
<comment type="subcellular location">
    <subcellularLocation>
        <location evidence="1">Membrane</location>
    </subcellularLocation>
</comment>
<keyword evidence="5" id="KW-0998">Cell outer membrane</keyword>
<dbReference type="InterPro" id="IPR000184">
    <property type="entry name" value="Bac_surfAg_D15"/>
</dbReference>
<feature type="domain" description="Bacterial surface antigen (D15)" evidence="6">
    <location>
        <begin position="359"/>
        <end position="729"/>
    </location>
</feature>